<dbReference type="EMBL" id="JAXCLW010000006">
    <property type="protein sequence ID" value="MDY0884856.1"/>
    <property type="molecule type" value="Genomic_DNA"/>
</dbReference>
<evidence type="ECO:0000256" key="4">
    <source>
        <dbReference type="SAM" id="Phobius"/>
    </source>
</evidence>
<dbReference type="SUPFAM" id="SSF103473">
    <property type="entry name" value="MFS general substrate transporter"/>
    <property type="match status" value="1"/>
</dbReference>
<dbReference type="Proteomes" id="UP001279642">
    <property type="component" value="Unassembled WGS sequence"/>
</dbReference>
<feature type="transmembrane region" description="Helical" evidence="4">
    <location>
        <begin position="132"/>
        <end position="149"/>
    </location>
</feature>
<accession>A0ABU5EHJ1</accession>
<feature type="transmembrane region" description="Helical" evidence="4">
    <location>
        <begin position="373"/>
        <end position="393"/>
    </location>
</feature>
<protein>
    <submittedName>
        <fullName evidence="5">MFS transporter</fullName>
    </submittedName>
</protein>
<keyword evidence="6" id="KW-1185">Reference proteome</keyword>
<proteinExistence type="predicted"/>
<dbReference type="InterPro" id="IPR036259">
    <property type="entry name" value="MFS_trans_sf"/>
</dbReference>
<feature type="transmembrane region" description="Helical" evidence="4">
    <location>
        <begin position="348"/>
        <end position="367"/>
    </location>
</feature>
<comment type="caution">
    <text evidence="5">The sequence shown here is derived from an EMBL/GenBank/DDBJ whole genome shotgun (WGS) entry which is preliminary data.</text>
</comment>
<feature type="transmembrane region" description="Helical" evidence="4">
    <location>
        <begin position="283"/>
        <end position="302"/>
    </location>
</feature>
<feature type="transmembrane region" description="Helical" evidence="4">
    <location>
        <begin position="241"/>
        <end position="262"/>
    </location>
</feature>
<evidence type="ECO:0000313" key="5">
    <source>
        <dbReference type="EMBL" id="MDY0884856.1"/>
    </source>
</evidence>
<feature type="transmembrane region" description="Helical" evidence="4">
    <location>
        <begin position="7"/>
        <end position="29"/>
    </location>
</feature>
<evidence type="ECO:0000256" key="3">
    <source>
        <dbReference type="ARBA" id="ARBA00023136"/>
    </source>
</evidence>
<organism evidence="5 6">
    <name type="scientific">Dongia soli</name>
    <dbReference type="NCBI Taxonomy" id="600628"/>
    <lineage>
        <taxon>Bacteria</taxon>
        <taxon>Pseudomonadati</taxon>
        <taxon>Pseudomonadota</taxon>
        <taxon>Alphaproteobacteria</taxon>
        <taxon>Rhodospirillales</taxon>
        <taxon>Dongiaceae</taxon>
        <taxon>Dongia</taxon>
    </lineage>
</organism>
<name>A0ABU5EHJ1_9PROT</name>
<evidence type="ECO:0000313" key="6">
    <source>
        <dbReference type="Proteomes" id="UP001279642"/>
    </source>
</evidence>
<feature type="transmembrane region" description="Helical" evidence="4">
    <location>
        <begin position="98"/>
        <end position="120"/>
    </location>
</feature>
<keyword evidence="2 4" id="KW-1133">Transmembrane helix</keyword>
<dbReference type="Gene3D" id="1.20.1250.20">
    <property type="entry name" value="MFS general substrate transporter like domains"/>
    <property type="match status" value="1"/>
</dbReference>
<feature type="transmembrane region" description="Helical" evidence="4">
    <location>
        <begin position="217"/>
        <end position="235"/>
    </location>
</feature>
<sequence>MIARRTVLYLGLSQLICWGTVYYLIGGFGDLMAADLGWSQSLIYGGFSLALLVMGLVSPLIGRLIDRYGGRVVMLIGSFCSAIGCITLASAYGIVSYYAAWFCLGLAMRLTLYEAAFAALARIGGPLARRPIAQITLLGGLASSVFWPLGHMLAEHLGWRGALFIYAALALLTVPLHLAIPNRRYQIPGKAGLSADTLPSQPVPAFTPLARTKQERFLAGGLYALIAMCTNFLNAGMSAHMIALLGGLGLAAGIAVSTAALRGIGQSSARACEVLFGGRLHPLALNLVAIALLPVCFLAGLFSGQWPIAGMAFAFLYGAGNGIATITRGTLPLVLFDPGSYGAITGKLLVPSFLAAAAAPLLYAFIIEKAGDLAAISFSLVLGLVTFAASLLLKWQFQPGRHR</sequence>
<dbReference type="InterPro" id="IPR011701">
    <property type="entry name" value="MFS"/>
</dbReference>
<feature type="transmembrane region" description="Helical" evidence="4">
    <location>
        <begin position="308"/>
        <end position="336"/>
    </location>
</feature>
<dbReference type="PANTHER" id="PTHR11360">
    <property type="entry name" value="MONOCARBOXYLATE TRANSPORTER"/>
    <property type="match status" value="1"/>
</dbReference>
<keyword evidence="1 4" id="KW-0812">Transmembrane</keyword>
<feature type="transmembrane region" description="Helical" evidence="4">
    <location>
        <begin position="41"/>
        <end position="61"/>
    </location>
</feature>
<feature type="transmembrane region" description="Helical" evidence="4">
    <location>
        <begin position="161"/>
        <end position="180"/>
    </location>
</feature>
<dbReference type="RefSeq" id="WP_320509929.1">
    <property type="nucleotide sequence ID" value="NZ_JAXCLW010000006.1"/>
</dbReference>
<dbReference type="Pfam" id="PF07690">
    <property type="entry name" value="MFS_1"/>
    <property type="match status" value="1"/>
</dbReference>
<evidence type="ECO:0000256" key="2">
    <source>
        <dbReference type="ARBA" id="ARBA00022989"/>
    </source>
</evidence>
<gene>
    <name evidence="5" type="ORF">SMD27_18575</name>
</gene>
<feature type="transmembrane region" description="Helical" evidence="4">
    <location>
        <begin position="73"/>
        <end position="92"/>
    </location>
</feature>
<evidence type="ECO:0000256" key="1">
    <source>
        <dbReference type="ARBA" id="ARBA00022692"/>
    </source>
</evidence>
<reference evidence="5 6" key="1">
    <citation type="journal article" date="2016" name="Antonie Van Leeuwenhoek">
        <title>Dongia soli sp. nov., isolated from soil from Dokdo, Korea.</title>
        <authorList>
            <person name="Kim D.U."/>
            <person name="Lee H."/>
            <person name="Kim H."/>
            <person name="Kim S.G."/>
            <person name="Ka J.O."/>
        </authorList>
    </citation>
    <scope>NUCLEOTIDE SEQUENCE [LARGE SCALE GENOMIC DNA]</scope>
    <source>
        <strain evidence="5 6">D78</strain>
    </source>
</reference>
<dbReference type="InterPro" id="IPR050327">
    <property type="entry name" value="Proton-linked_MCT"/>
</dbReference>
<keyword evidence="3 4" id="KW-0472">Membrane</keyword>